<feature type="region of interest" description="Disordered" evidence="1">
    <location>
        <begin position="48"/>
        <end position="76"/>
    </location>
</feature>
<organism evidence="2 3">
    <name type="scientific">Moesziomyces aphidis</name>
    <name type="common">Pseudozyma aphidis</name>
    <dbReference type="NCBI Taxonomy" id="84754"/>
    <lineage>
        <taxon>Eukaryota</taxon>
        <taxon>Fungi</taxon>
        <taxon>Dikarya</taxon>
        <taxon>Basidiomycota</taxon>
        <taxon>Ustilaginomycotina</taxon>
        <taxon>Ustilaginomycetes</taxon>
        <taxon>Ustilaginales</taxon>
        <taxon>Ustilaginaceae</taxon>
        <taxon>Moesziomyces</taxon>
    </lineage>
</organism>
<feature type="compositionally biased region" description="Basic residues" evidence="1">
    <location>
        <begin position="10"/>
        <end position="24"/>
    </location>
</feature>
<evidence type="ECO:0000313" key="2">
    <source>
        <dbReference type="EMBL" id="ETS60544.1"/>
    </source>
</evidence>
<sequence>MSKTQTNREAHKRGVRTPSRRKTKQSVESDNPAVVDLFAAISSRRTRGSHVLRQAASASWDPKHSGRKYPSDGLDPWPRPLPGVELPPTHELSVISHREAVNSSVGCFPQIRVASRKKLQQVQRLQLQQLFAGPLASDVPNHASLDARYCARQAQTFPLQSRVDHGYSPFLGELLAPQPDTPAWPSKPASQTPRRRRLLFPDRSRRAAAHVRGSSPLELVLRQQALHTQHCNCFVLRSRSSSLRSRTLPVGPASYFPGPHHFAPSERYTAISISASPPSRNRCHLLGLTASCSLAAHHLRLYLLHVKLCCPSPSNLAIFPTSSPPILALPASHCPSNPRSSIRTIVGASPNKLRPPQFSSDAIICIPDRHCFRADLSRADPRGLHRSRDGQGDPGRL</sequence>
<accession>W3VG51</accession>
<comment type="caution">
    <text evidence="2">The sequence shown here is derived from an EMBL/GenBank/DDBJ whole genome shotgun (WGS) entry which is preliminary data.</text>
</comment>
<evidence type="ECO:0000256" key="1">
    <source>
        <dbReference type="SAM" id="MobiDB-lite"/>
    </source>
</evidence>
<protein>
    <submittedName>
        <fullName evidence="2">Uncharacterized protein</fullName>
    </submittedName>
</protein>
<feature type="region of interest" description="Disordered" evidence="1">
    <location>
        <begin position="1"/>
        <end position="32"/>
    </location>
</feature>
<dbReference type="Proteomes" id="UP000019462">
    <property type="component" value="Unassembled WGS sequence"/>
</dbReference>
<name>W3VG51_MOEAP</name>
<evidence type="ECO:0000313" key="3">
    <source>
        <dbReference type="Proteomes" id="UP000019462"/>
    </source>
</evidence>
<gene>
    <name evidence="2" type="ORF">PaG_05392</name>
</gene>
<dbReference type="EMBL" id="AWNI01000033">
    <property type="protein sequence ID" value="ETS60544.1"/>
    <property type="molecule type" value="Genomic_DNA"/>
</dbReference>
<proteinExistence type="predicted"/>
<dbReference type="HOGENOM" id="CLU_694689_0_0_1"/>
<dbReference type="AlphaFoldDB" id="W3VG51"/>
<keyword evidence="3" id="KW-1185">Reference proteome</keyword>
<reference evidence="2 3" key="1">
    <citation type="journal article" date="2014" name="Genome Announc.">
        <title>Genome sequence of the basidiomycetous fungus Pseudozyma aphidis DSM70725, an efficient producer of biosurfactant mannosylerythritol lipids.</title>
        <authorList>
            <person name="Lorenz S."/>
            <person name="Guenther M."/>
            <person name="Grumaz C."/>
            <person name="Rupp S."/>
            <person name="Zibek S."/>
            <person name="Sohn K."/>
        </authorList>
    </citation>
    <scope>NUCLEOTIDE SEQUENCE [LARGE SCALE GENOMIC DNA]</scope>
    <source>
        <strain evidence="3">ATCC 32657 / CBS 517.83 / DSM 70725 / JCM 10318 / NBRC 10182 / NRRL Y-7954 / St-0401</strain>
    </source>
</reference>